<dbReference type="Proteomes" id="UP000008322">
    <property type="component" value="Chromosome"/>
</dbReference>
<name>A0A6C6ZY67_SALDC</name>
<accession>A0A6C6ZY67</accession>
<gene>
    <name evidence="1" type="ordered locus">SeD_A0622</name>
</gene>
<dbReference type="AlphaFoldDB" id="A0A6C6ZY67"/>
<protein>
    <submittedName>
        <fullName evidence="1">Uncharacterized protein</fullName>
    </submittedName>
</protein>
<evidence type="ECO:0000313" key="2">
    <source>
        <dbReference type="Proteomes" id="UP000008322"/>
    </source>
</evidence>
<sequence>MATAFCIALLVIAYSLSYNTQQIIAMSINQSNSKTCFDH</sequence>
<reference evidence="1 2" key="1">
    <citation type="journal article" date="2011" name="J. Bacteriol.">
        <title>Comparative genomics of 28 Salmonella enterica isolates: evidence for CRISPR-mediated adaptive sublineage evolution.</title>
        <authorList>
            <person name="Fricke W.F."/>
            <person name="Mammel M.K."/>
            <person name="McDermott P.F."/>
            <person name="Tartera C."/>
            <person name="White D.G."/>
            <person name="Leclerc J.E."/>
            <person name="Ravel J."/>
            <person name="Cebula T.A."/>
        </authorList>
    </citation>
    <scope>NUCLEOTIDE SEQUENCE [LARGE SCALE GENOMIC DNA]</scope>
    <source>
        <strain evidence="1 2">CT_02021853</strain>
    </source>
</reference>
<dbReference type="EMBL" id="CP001144">
    <property type="protein sequence ID" value="ACH75676.1"/>
    <property type="molecule type" value="Genomic_DNA"/>
</dbReference>
<organism evidence="1 2">
    <name type="scientific">Salmonella dublin (strain CT_02021853)</name>
    <dbReference type="NCBI Taxonomy" id="439851"/>
    <lineage>
        <taxon>Bacteria</taxon>
        <taxon>Pseudomonadati</taxon>
        <taxon>Pseudomonadota</taxon>
        <taxon>Gammaproteobacteria</taxon>
        <taxon>Enterobacterales</taxon>
        <taxon>Enterobacteriaceae</taxon>
        <taxon>Salmonella</taxon>
    </lineage>
</organism>
<evidence type="ECO:0000313" key="1">
    <source>
        <dbReference type="EMBL" id="ACH75676.1"/>
    </source>
</evidence>
<proteinExistence type="predicted"/>
<dbReference type="KEGG" id="sed:SeD_A0622"/>